<dbReference type="Gene3D" id="3.30.70.1440">
    <property type="entry name" value="Multidrug efflux transporter AcrB pore domain"/>
    <property type="match status" value="1"/>
</dbReference>
<dbReference type="SUPFAM" id="SSF82693">
    <property type="entry name" value="Multidrug efflux transporter AcrB pore domain, PN1, PN2, PC1 and PC2 subdomains"/>
    <property type="match status" value="2"/>
</dbReference>
<dbReference type="PRINTS" id="PR00702">
    <property type="entry name" value="ACRIFLAVINRP"/>
</dbReference>
<dbReference type="InterPro" id="IPR001036">
    <property type="entry name" value="Acrflvin-R"/>
</dbReference>
<dbReference type="Gene3D" id="3.30.70.1320">
    <property type="entry name" value="Multidrug efflux transporter AcrB pore domain like"/>
    <property type="match status" value="1"/>
</dbReference>
<evidence type="ECO:0000313" key="10">
    <source>
        <dbReference type="Proteomes" id="UP000185544"/>
    </source>
</evidence>
<protein>
    <submittedName>
        <fullName evidence="9">Cation transporter</fullName>
    </submittedName>
</protein>
<dbReference type="Gene3D" id="3.30.70.1430">
    <property type="entry name" value="Multidrug efflux transporter AcrB pore domain"/>
    <property type="match status" value="2"/>
</dbReference>
<dbReference type="Gene3D" id="3.30.2090.10">
    <property type="entry name" value="Multidrug efflux transporter AcrB TolC docking domain, DN and DC subdomains"/>
    <property type="match status" value="2"/>
</dbReference>
<feature type="transmembrane region" description="Helical" evidence="8">
    <location>
        <begin position="872"/>
        <end position="891"/>
    </location>
</feature>
<evidence type="ECO:0000313" key="9">
    <source>
        <dbReference type="EMBL" id="APS00184.1"/>
    </source>
</evidence>
<dbReference type="GO" id="GO:0005886">
    <property type="term" value="C:plasma membrane"/>
    <property type="evidence" value="ECO:0007669"/>
    <property type="project" value="UniProtKB-SubCell"/>
</dbReference>
<dbReference type="EMBL" id="CP016908">
    <property type="protein sequence ID" value="APS00184.1"/>
    <property type="molecule type" value="Genomic_DNA"/>
</dbReference>
<dbReference type="RefSeq" id="WP_075276849.1">
    <property type="nucleotide sequence ID" value="NZ_CP016908.1"/>
</dbReference>
<dbReference type="PANTHER" id="PTHR32063">
    <property type="match status" value="1"/>
</dbReference>
<evidence type="ECO:0000256" key="8">
    <source>
        <dbReference type="SAM" id="Phobius"/>
    </source>
</evidence>
<keyword evidence="5 8" id="KW-0812">Transmembrane</keyword>
<gene>
    <name evidence="9" type="ORF">BCY86_05440</name>
</gene>
<dbReference type="KEGG" id="pabo:BCY86_05440"/>
<keyword evidence="7 8" id="KW-0472">Membrane</keyword>
<dbReference type="Pfam" id="PF00873">
    <property type="entry name" value="ACR_tran"/>
    <property type="match status" value="1"/>
</dbReference>
<feature type="transmembrane region" description="Helical" evidence="8">
    <location>
        <begin position="450"/>
        <end position="468"/>
    </location>
</feature>
<comment type="similarity">
    <text evidence="2">Belongs to the resistance-nodulation-cell division (RND) (TC 2.A.6) family.</text>
</comment>
<dbReference type="NCBIfam" id="TIGR00914">
    <property type="entry name" value="2A0601"/>
    <property type="match status" value="1"/>
</dbReference>
<evidence type="ECO:0000256" key="6">
    <source>
        <dbReference type="ARBA" id="ARBA00022989"/>
    </source>
</evidence>
<dbReference type="InterPro" id="IPR004763">
    <property type="entry name" value="CusA-like"/>
</dbReference>
<feature type="transmembrane region" description="Helical" evidence="8">
    <location>
        <begin position="898"/>
        <end position="920"/>
    </location>
</feature>
<feature type="transmembrane region" description="Helical" evidence="8">
    <location>
        <begin position="535"/>
        <end position="554"/>
    </location>
</feature>
<organism evidence="9 10">
    <name type="scientific">Pajaroellobacter abortibovis</name>
    <dbReference type="NCBI Taxonomy" id="1882918"/>
    <lineage>
        <taxon>Bacteria</taxon>
        <taxon>Pseudomonadati</taxon>
        <taxon>Myxococcota</taxon>
        <taxon>Polyangia</taxon>
        <taxon>Polyangiales</taxon>
        <taxon>Polyangiaceae</taxon>
    </lineage>
</organism>
<dbReference type="Proteomes" id="UP000185544">
    <property type="component" value="Chromosome"/>
</dbReference>
<keyword evidence="10" id="KW-1185">Reference proteome</keyword>
<keyword evidence="6 8" id="KW-1133">Transmembrane helix</keyword>
<dbReference type="SUPFAM" id="SSF82866">
    <property type="entry name" value="Multidrug efflux transporter AcrB transmembrane domain"/>
    <property type="match status" value="2"/>
</dbReference>
<dbReference type="OrthoDB" id="9798415at2"/>
<comment type="subcellular location">
    <subcellularLocation>
        <location evidence="1">Cell membrane</location>
        <topology evidence="1">Multi-pass membrane protein</topology>
    </subcellularLocation>
</comment>
<feature type="transmembrane region" description="Helical" evidence="8">
    <location>
        <begin position="1001"/>
        <end position="1026"/>
    </location>
</feature>
<evidence type="ECO:0000256" key="4">
    <source>
        <dbReference type="ARBA" id="ARBA00022475"/>
    </source>
</evidence>
<dbReference type="AlphaFoldDB" id="A0A1L6MXA5"/>
<keyword evidence="4" id="KW-1003">Cell membrane</keyword>
<evidence type="ECO:0000256" key="7">
    <source>
        <dbReference type="ARBA" id="ARBA00023136"/>
    </source>
</evidence>
<dbReference type="PANTHER" id="PTHR32063:SF24">
    <property type="entry name" value="CATION EFFLUX SYSTEM (ACRB_ACRD_ACRF FAMILY)"/>
    <property type="match status" value="1"/>
</dbReference>
<evidence type="ECO:0000256" key="1">
    <source>
        <dbReference type="ARBA" id="ARBA00004651"/>
    </source>
</evidence>
<dbReference type="SUPFAM" id="SSF82714">
    <property type="entry name" value="Multidrug efflux transporter AcrB TolC docking domain, DN and DC subdomains"/>
    <property type="match status" value="2"/>
</dbReference>
<name>A0A1L6MXA5_9BACT</name>
<reference evidence="9 10" key="1">
    <citation type="submission" date="2016-08" db="EMBL/GenBank/DDBJ databases">
        <title>Identification and validation of antigenic proteins from Pajaroellobacter abortibovis using de-novo genome sequence assembly and reverse vaccinology.</title>
        <authorList>
            <person name="Welly B.T."/>
            <person name="Miller M.R."/>
            <person name="Stott J.L."/>
            <person name="Blanchard M.T."/>
            <person name="Islas-Trejo A.D."/>
            <person name="O'Rourke S.M."/>
            <person name="Young A.E."/>
            <person name="Medrano J.F."/>
            <person name="Van Eenennaam A.L."/>
        </authorList>
    </citation>
    <scope>NUCLEOTIDE SEQUENCE [LARGE SCALE GENOMIC DNA]</scope>
    <source>
        <strain evidence="9 10">BTF92-0548A/99-0131</strain>
    </source>
</reference>
<feature type="transmembrane region" description="Helical" evidence="8">
    <location>
        <begin position="336"/>
        <end position="358"/>
    </location>
</feature>
<evidence type="ECO:0000256" key="3">
    <source>
        <dbReference type="ARBA" id="ARBA00022448"/>
    </source>
</evidence>
<proteinExistence type="inferred from homology"/>
<feature type="transmembrane region" description="Helical" evidence="8">
    <location>
        <begin position="480"/>
        <end position="504"/>
    </location>
</feature>
<dbReference type="GO" id="GO:0008324">
    <property type="term" value="F:monoatomic cation transmembrane transporter activity"/>
    <property type="evidence" value="ECO:0007669"/>
    <property type="project" value="InterPro"/>
</dbReference>
<feature type="transmembrane region" description="Helical" evidence="8">
    <location>
        <begin position="391"/>
        <end position="414"/>
    </location>
</feature>
<dbReference type="GO" id="GO:0042910">
    <property type="term" value="F:xenobiotic transmembrane transporter activity"/>
    <property type="evidence" value="ECO:0007669"/>
    <property type="project" value="TreeGrafter"/>
</dbReference>
<sequence>MSLLSTIIHWSLRNRLLVLVLTLIAFVLGIQSVLKLPVDALPDITNVQVQIITSTPAFSPLEVEQYLTIPIERALAGVPHSIQVRSLSKHGLSVVTVVFEEGTSIYFARQQINERLREVERNIPAGYGKPEIGPITTGLGEIFQFTLHNDHLNLMELKELLDWTIIPQLRTVPGVTEVNSFGGEERQYKIILDPKRLQAAGISIAEVAKALQRSNANTGGGYIEHNQEQWIFGSEGLVKDLEDLKRVVIGATPQGVPITVATVGEVQFGRRLRMGAATANGQGEVVIGVALMLLGENPRTVTQSIKDKLALLQPSLPPGTRIEPFYDRMLFIDQTLWTVTKNLIEGALLVIAVLFLLLGDWKAGLVVSALIPLSFLFALTMMNLFHISGNLISLGAIDFGLIVDGAVIIVENAVRRLGLKRKELGRALTSEERITVVQDAATQVRTASGFGEAIIAVVYLPILTLTGTEGKLFQPMAITVLFTLAGAFVFSLTLIPVLVSYVIVPSTHLHETKIFNVIQRLYQHLLHKTVHYPKLAGLCGGALLLLSTAIFAHLGAEFVPTLDEGDILIYEARRLPGISLTESLATTTRLEKAFLTVPEVSQAISRTGAPQIATDPMGVEQTDIYILLKERKKWREGFPKEKIAEEIIRSAQHLVPEVNGSISQPIQMRTHELIAGVRSDVALMLYGPRLEQLTELAQKMGSILSTIPGVVDLRIEQIDGLKYLRIIPDRAKLARYGLTIEDINQLTDTIAIGHPVGMVLEGDRHFSIVIQIHESFQESAESLLNLPLKAITGQMIPLGDVAAIRFTPGPAQISRDQQSRRLSIEFNIRQRDMLSAVEEAQQKIHEQVKIPIGYWIEWGGQFDHYLTANRRLALIIPLVLGLILLLLWLGIGSLRDACLIFAHIPFAAIGGVLALAIRGIPFSISGGIGFIALFGVAVLNGIVLIGFAHELERIGFSRMEAILKSAKERLRPVLMTAVVASLGFMPMALSIAPGAEIQRPLATVVIGGILSSTLLTIFLLPVIYAATGPKRTAI</sequence>
<dbReference type="Gene3D" id="1.20.1640.10">
    <property type="entry name" value="Multidrug efflux transporter AcrB transmembrane domain"/>
    <property type="match status" value="2"/>
</dbReference>
<evidence type="ECO:0000256" key="5">
    <source>
        <dbReference type="ARBA" id="ARBA00022692"/>
    </source>
</evidence>
<feature type="transmembrane region" description="Helical" evidence="8">
    <location>
        <begin position="926"/>
        <end position="949"/>
    </location>
</feature>
<evidence type="ECO:0000256" key="2">
    <source>
        <dbReference type="ARBA" id="ARBA00010942"/>
    </source>
</evidence>
<feature type="transmembrane region" description="Helical" evidence="8">
    <location>
        <begin position="970"/>
        <end position="989"/>
    </location>
</feature>
<feature type="transmembrane region" description="Helical" evidence="8">
    <location>
        <begin position="365"/>
        <end position="385"/>
    </location>
</feature>
<dbReference type="STRING" id="1882918.BCY86_05440"/>
<accession>A0A1L6MXA5</accession>
<dbReference type="InterPro" id="IPR027463">
    <property type="entry name" value="AcrB_DN_DC_subdom"/>
</dbReference>
<keyword evidence="3" id="KW-0813">Transport</keyword>